<gene>
    <name evidence="1" type="ORF">GCM10009838_79160</name>
</gene>
<accession>A0ABN2T948</accession>
<dbReference type="EMBL" id="BAAAQM010000071">
    <property type="protein sequence ID" value="GAA2001502.1"/>
    <property type="molecule type" value="Genomic_DNA"/>
</dbReference>
<evidence type="ECO:0000313" key="1">
    <source>
        <dbReference type="EMBL" id="GAA2001502.1"/>
    </source>
</evidence>
<dbReference type="Proteomes" id="UP001499854">
    <property type="component" value="Unassembled WGS sequence"/>
</dbReference>
<organism evidence="1 2">
    <name type="scientific">Catenulispora subtropica</name>
    <dbReference type="NCBI Taxonomy" id="450798"/>
    <lineage>
        <taxon>Bacteria</taxon>
        <taxon>Bacillati</taxon>
        <taxon>Actinomycetota</taxon>
        <taxon>Actinomycetes</taxon>
        <taxon>Catenulisporales</taxon>
        <taxon>Catenulisporaceae</taxon>
        <taxon>Catenulispora</taxon>
    </lineage>
</organism>
<sequence>MGESWTTLAQIEGKRAELEQALGASWRWPAAWAIVHEACGQIAVDRVNIGEGMLAALVLATVAAWPGQTGSVPLSAAGLDAAIAMLAPAEACDEVEHPNLRTWRYLRQEIGDGGSAAIVALEAIDLPGHDDRFVTAVLAAIHHGRVENPDGTTSLWRPVGLAELALLEESGFTAWPPRLPDQPIFYPVLNEQYAAQIARDWNVAASGSGFVTRFTVATAFARRYPTRQAGGRGHLELWIPAEDVEILNAHLIGLIEVVGEHR</sequence>
<comment type="caution">
    <text evidence="1">The sequence shown here is derived from an EMBL/GenBank/DDBJ whole genome shotgun (WGS) entry which is preliminary data.</text>
</comment>
<proteinExistence type="predicted"/>
<evidence type="ECO:0000313" key="2">
    <source>
        <dbReference type="Proteomes" id="UP001499854"/>
    </source>
</evidence>
<reference evidence="1 2" key="1">
    <citation type="journal article" date="2019" name="Int. J. Syst. Evol. Microbiol.">
        <title>The Global Catalogue of Microorganisms (GCM) 10K type strain sequencing project: providing services to taxonomists for standard genome sequencing and annotation.</title>
        <authorList>
            <consortium name="The Broad Institute Genomics Platform"/>
            <consortium name="The Broad Institute Genome Sequencing Center for Infectious Disease"/>
            <person name="Wu L."/>
            <person name="Ma J."/>
        </authorList>
    </citation>
    <scope>NUCLEOTIDE SEQUENCE [LARGE SCALE GENOMIC DNA]</scope>
    <source>
        <strain evidence="1 2">JCM 16013</strain>
    </source>
</reference>
<name>A0ABN2T948_9ACTN</name>
<protein>
    <submittedName>
        <fullName evidence="1">Uncharacterized protein</fullName>
    </submittedName>
</protein>
<keyword evidence="2" id="KW-1185">Reference proteome</keyword>